<gene>
    <name evidence="2" type="ORF">CGZ91_04895</name>
    <name evidence="1" type="ORF">CGZ92_11215</name>
</gene>
<evidence type="ECO:0000313" key="2">
    <source>
        <dbReference type="EMBL" id="OYN91405.1"/>
    </source>
</evidence>
<name>A0A255EP94_9ACTN</name>
<dbReference type="Proteomes" id="UP000216533">
    <property type="component" value="Unassembled WGS sequence"/>
</dbReference>
<dbReference type="Pfam" id="PF11253">
    <property type="entry name" value="DUF3052"/>
    <property type="match status" value="1"/>
</dbReference>
<dbReference type="InterPro" id="IPR021412">
    <property type="entry name" value="DUF3052"/>
</dbReference>
<organism evidence="2 3">
    <name type="scientific">Parenemella sanctibonifatiensis</name>
    <dbReference type="NCBI Taxonomy" id="2016505"/>
    <lineage>
        <taxon>Bacteria</taxon>
        <taxon>Bacillati</taxon>
        <taxon>Actinomycetota</taxon>
        <taxon>Actinomycetes</taxon>
        <taxon>Propionibacteriales</taxon>
        <taxon>Propionibacteriaceae</taxon>
        <taxon>Parenemella</taxon>
    </lineage>
</organism>
<proteinExistence type="predicted"/>
<comment type="caution">
    <text evidence="2">The sequence shown here is derived from an EMBL/GenBank/DDBJ whole genome shotgun (WGS) entry which is preliminary data.</text>
</comment>
<keyword evidence="3" id="KW-1185">Reference proteome</keyword>
<reference evidence="3 4" key="1">
    <citation type="submission" date="2017-07" db="EMBL/GenBank/DDBJ databases">
        <title>Draft whole genome sequences of clinical Proprionibacteriaceae strains.</title>
        <authorList>
            <person name="Bernier A.-M."/>
            <person name="Bernard K."/>
            <person name="Domingo M.-C."/>
        </authorList>
    </citation>
    <scope>NUCLEOTIDE SEQUENCE [LARGE SCALE GENOMIC DNA]</scope>
    <source>
        <strain evidence="2 3">NML 150081</strain>
        <strain evidence="1 4">NML 160184</strain>
    </source>
</reference>
<dbReference type="OrthoDB" id="5185945at2"/>
<evidence type="ECO:0000313" key="3">
    <source>
        <dbReference type="Proteomes" id="UP000216300"/>
    </source>
</evidence>
<accession>A0A255E7G0</accession>
<dbReference type="EMBL" id="NMVI01000025">
    <property type="protein sequence ID" value="OYN85435.1"/>
    <property type="molecule type" value="Genomic_DNA"/>
</dbReference>
<dbReference type="Proteomes" id="UP000216300">
    <property type="component" value="Unassembled WGS sequence"/>
</dbReference>
<evidence type="ECO:0000313" key="4">
    <source>
        <dbReference type="Proteomes" id="UP000216533"/>
    </source>
</evidence>
<accession>A0A255EP94</accession>
<evidence type="ECO:0000313" key="1">
    <source>
        <dbReference type="EMBL" id="OYN85435.1"/>
    </source>
</evidence>
<evidence type="ECO:0008006" key="5">
    <source>
        <dbReference type="Google" id="ProtNLM"/>
    </source>
</evidence>
<sequence length="127" mass="13761">MGLSEGQIVQEIGWYSDVDEDLRHDIMDEVDADLLEDPLEAVDVVLLWWREDDGDVVDGLLESLRSLSDTGVVWLLTPKIGTEGYVDPADIAEAASTAGLSLTSTESVSSGWTATKLVRPKSGRKNG</sequence>
<dbReference type="EMBL" id="NMVJ01000006">
    <property type="protein sequence ID" value="OYN91405.1"/>
    <property type="molecule type" value="Genomic_DNA"/>
</dbReference>
<dbReference type="AlphaFoldDB" id="A0A255EP94"/>
<protein>
    <recommendedName>
        <fullName evidence="5">DUF3052 domain-containing protein</fullName>
    </recommendedName>
</protein>